<dbReference type="AlphaFoldDB" id="A0A2M4DKQ9"/>
<feature type="signal peptide" evidence="1">
    <location>
        <begin position="1"/>
        <end position="18"/>
    </location>
</feature>
<keyword evidence="1" id="KW-0732">Signal</keyword>
<evidence type="ECO:0000256" key="1">
    <source>
        <dbReference type="SAM" id="SignalP"/>
    </source>
</evidence>
<name>A0A2M4DKQ9_ANODA</name>
<evidence type="ECO:0000313" key="2">
    <source>
        <dbReference type="EMBL" id="MBW78142.1"/>
    </source>
</evidence>
<accession>A0A2M4DKQ9</accession>
<protein>
    <submittedName>
        <fullName evidence="2">Putative secreted protein</fullName>
    </submittedName>
</protein>
<feature type="chain" id="PRO_5014663147" evidence="1">
    <location>
        <begin position="19"/>
        <end position="88"/>
    </location>
</feature>
<sequence>MAVAGCCFWWLVPPLSDSGCRSFAMAAQCVPLLIVHRYRPATRSGWSIPASYRAWSSCPVQQHPNRGSQWSVALSRSRRGTRLMFLHC</sequence>
<dbReference type="EMBL" id="GGFL01013964">
    <property type="protein sequence ID" value="MBW78142.1"/>
    <property type="molecule type" value="Transcribed_RNA"/>
</dbReference>
<proteinExistence type="predicted"/>
<reference evidence="2" key="1">
    <citation type="submission" date="2018-01" db="EMBL/GenBank/DDBJ databases">
        <title>An insight into the sialome of Amazonian anophelines.</title>
        <authorList>
            <person name="Ribeiro J.M."/>
            <person name="Scarpassa V."/>
            <person name="Calvo E."/>
        </authorList>
    </citation>
    <scope>NUCLEOTIDE SEQUENCE</scope>
</reference>
<organism evidence="2">
    <name type="scientific">Anopheles darlingi</name>
    <name type="common">Mosquito</name>
    <dbReference type="NCBI Taxonomy" id="43151"/>
    <lineage>
        <taxon>Eukaryota</taxon>
        <taxon>Metazoa</taxon>
        <taxon>Ecdysozoa</taxon>
        <taxon>Arthropoda</taxon>
        <taxon>Hexapoda</taxon>
        <taxon>Insecta</taxon>
        <taxon>Pterygota</taxon>
        <taxon>Neoptera</taxon>
        <taxon>Endopterygota</taxon>
        <taxon>Diptera</taxon>
        <taxon>Nematocera</taxon>
        <taxon>Culicoidea</taxon>
        <taxon>Culicidae</taxon>
        <taxon>Anophelinae</taxon>
        <taxon>Anopheles</taxon>
    </lineage>
</organism>